<dbReference type="AlphaFoldDB" id="A0A810QIK2"/>
<feature type="domain" description="CN hydrolase" evidence="2">
    <location>
        <begin position="4"/>
        <end position="245"/>
    </location>
</feature>
<dbReference type="RefSeq" id="WP_187028736.1">
    <property type="nucleotide sequence ID" value="NZ_AP023421.1"/>
</dbReference>
<organism evidence="3 4">
    <name type="scientific">Pusillibacter faecalis</name>
    <dbReference type="NCBI Taxonomy" id="2714358"/>
    <lineage>
        <taxon>Bacteria</taxon>
        <taxon>Bacillati</taxon>
        <taxon>Bacillota</taxon>
        <taxon>Clostridia</taxon>
        <taxon>Eubacteriales</taxon>
        <taxon>Oscillospiraceae</taxon>
        <taxon>Pusillibacter</taxon>
    </lineage>
</organism>
<geneLocation type="plasmid" evidence="3 4">
    <name>pMM59_01</name>
</geneLocation>
<proteinExistence type="predicted"/>
<gene>
    <name evidence="3" type="ORF">MM59RIKEN_30050</name>
</gene>
<keyword evidence="3" id="KW-0614">Plasmid</keyword>
<evidence type="ECO:0000313" key="3">
    <source>
        <dbReference type="EMBL" id="BCK85686.1"/>
    </source>
</evidence>
<protein>
    <submittedName>
        <fullName evidence="3">Apolipoprotein N-acyltransferase</fullName>
    </submittedName>
</protein>
<accession>A0A810QIK2</accession>
<sequence length="275" mass="31255">MREVTLGMIQLEPKLGDVPYNRTHSIELIRHAAAKGAQIIVLPETSLTGWDAMEYSREAWYEMAEDLDGESVTQFRILAKELGVYLVVGMALRTNQPPVMENAMVFIDDEGNLGEVYDKNYLFGPEKEYFTAHDRFPVYDTRYGKVGLLCCYDANFPETSRLLTLKGAELILHCASWRREDEDVWHLMLPVRAADNVVFFASANTFGQAKHRYTFGRSKVINPRGIVVAEAGMAAEEVLVSTIDLDQVSAWRKEMLYLDDLNPALFKQLDEEMKA</sequence>
<dbReference type="InterPro" id="IPR036526">
    <property type="entry name" value="C-N_Hydrolase_sf"/>
</dbReference>
<dbReference type="Gene3D" id="3.60.110.10">
    <property type="entry name" value="Carbon-nitrogen hydrolase"/>
    <property type="match status" value="1"/>
</dbReference>
<dbReference type="EMBL" id="AP023421">
    <property type="protein sequence ID" value="BCK85686.1"/>
    <property type="molecule type" value="Genomic_DNA"/>
</dbReference>
<dbReference type="SUPFAM" id="SSF56317">
    <property type="entry name" value="Carbon-nitrogen hydrolase"/>
    <property type="match status" value="1"/>
</dbReference>
<dbReference type="KEGG" id="pfaa:MM59RIKEN_30050"/>
<dbReference type="PANTHER" id="PTHR43674:SF16">
    <property type="entry name" value="CARBON-NITROGEN FAMILY, PUTATIVE (AFU_ORTHOLOGUE AFUA_5G02350)-RELATED"/>
    <property type="match status" value="1"/>
</dbReference>
<dbReference type="Pfam" id="PF00795">
    <property type="entry name" value="CN_hydrolase"/>
    <property type="match status" value="1"/>
</dbReference>
<dbReference type="GO" id="GO:0016811">
    <property type="term" value="F:hydrolase activity, acting on carbon-nitrogen (but not peptide) bonds, in linear amides"/>
    <property type="evidence" value="ECO:0007669"/>
    <property type="project" value="TreeGrafter"/>
</dbReference>
<dbReference type="Proteomes" id="UP000679848">
    <property type="component" value="Plasmid pMM59_01"/>
</dbReference>
<name>A0A810QIK2_9FIRM</name>
<dbReference type="InterPro" id="IPR050345">
    <property type="entry name" value="Aliph_Amidase/BUP"/>
</dbReference>
<dbReference type="InterPro" id="IPR003010">
    <property type="entry name" value="C-N_Hydrolase"/>
</dbReference>
<keyword evidence="1" id="KW-0378">Hydrolase</keyword>
<reference evidence="3" key="1">
    <citation type="submission" date="2020-09" db="EMBL/GenBank/DDBJ databases">
        <title>New species isolated from human feces.</title>
        <authorList>
            <person name="Kitahara M."/>
            <person name="Shigeno Y."/>
            <person name="Shime M."/>
            <person name="Matsumoto Y."/>
            <person name="Nakamura S."/>
            <person name="Motooka D."/>
            <person name="Fukuoka S."/>
            <person name="Nishikawa H."/>
            <person name="Benno Y."/>
        </authorList>
    </citation>
    <scope>NUCLEOTIDE SEQUENCE</scope>
    <source>
        <strain evidence="3">MM59</strain>
        <plasmid evidence="3">pMM59_01</plasmid>
    </source>
</reference>
<evidence type="ECO:0000256" key="1">
    <source>
        <dbReference type="ARBA" id="ARBA00022801"/>
    </source>
</evidence>
<keyword evidence="4" id="KW-1185">Reference proteome</keyword>
<dbReference type="PROSITE" id="PS50263">
    <property type="entry name" value="CN_HYDROLASE"/>
    <property type="match status" value="1"/>
</dbReference>
<evidence type="ECO:0000259" key="2">
    <source>
        <dbReference type="PROSITE" id="PS50263"/>
    </source>
</evidence>
<evidence type="ECO:0000313" key="4">
    <source>
        <dbReference type="Proteomes" id="UP000679848"/>
    </source>
</evidence>
<dbReference type="PANTHER" id="PTHR43674">
    <property type="entry name" value="NITRILASE C965.09-RELATED"/>
    <property type="match status" value="1"/>
</dbReference>